<accession>A0A0E9R4W0</accession>
<organism evidence="2">
    <name type="scientific">Anguilla anguilla</name>
    <name type="common">European freshwater eel</name>
    <name type="synonym">Muraena anguilla</name>
    <dbReference type="NCBI Taxonomy" id="7936"/>
    <lineage>
        <taxon>Eukaryota</taxon>
        <taxon>Metazoa</taxon>
        <taxon>Chordata</taxon>
        <taxon>Craniata</taxon>
        <taxon>Vertebrata</taxon>
        <taxon>Euteleostomi</taxon>
        <taxon>Actinopterygii</taxon>
        <taxon>Neopterygii</taxon>
        <taxon>Teleostei</taxon>
        <taxon>Anguilliformes</taxon>
        <taxon>Anguillidae</taxon>
        <taxon>Anguilla</taxon>
    </lineage>
</organism>
<dbReference type="EMBL" id="GBXM01084800">
    <property type="protein sequence ID" value="JAH23777.1"/>
    <property type="molecule type" value="Transcribed_RNA"/>
</dbReference>
<reference evidence="2" key="1">
    <citation type="submission" date="2014-11" db="EMBL/GenBank/DDBJ databases">
        <authorList>
            <person name="Amaro Gonzalez C."/>
        </authorList>
    </citation>
    <scope>NUCLEOTIDE SEQUENCE</scope>
</reference>
<proteinExistence type="predicted"/>
<feature type="chain" id="PRO_5002431758" evidence="1">
    <location>
        <begin position="23"/>
        <end position="61"/>
    </location>
</feature>
<dbReference type="AlphaFoldDB" id="A0A0E9R4W0"/>
<protein>
    <submittedName>
        <fullName evidence="2">Uncharacterized protein</fullName>
    </submittedName>
</protein>
<name>A0A0E9R4W0_ANGAN</name>
<feature type="signal peptide" evidence="1">
    <location>
        <begin position="1"/>
        <end position="22"/>
    </location>
</feature>
<evidence type="ECO:0000313" key="2">
    <source>
        <dbReference type="EMBL" id="JAH23777.1"/>
    </source>
</evidence>
<sequence length="61" mass="6858">MEICALFFSVFVILKYVQDILGRGGEGWYDRRTVECLLLASHCNSSDTVETKSELTGLVQD</sequence>
<keyword evidence="1" id="KW-0732">Signal</keyword>
<reference evidence="2" key="2">
    <citation type="journal article" date="2015" name="Fish Shellfish Immunol.">
        <title>Early steps in the European eel (Anguilla anguilla)-Vibrio vulnificus interaction in the gills: Role of the RtxA13 toxin.</title>
        <authorList>
            <person name="Callol A."/>
            <person name="Pajuelo D."/>
            <person name="Ebbesson L."/>
            <person name="Teles M."/>
            <person name="MacKenzie S."/>
            <person name="Amaro C."/>
        </authorList>
    </citation>
    <scope>NUCLEOTIDE SEQUENCE</scope>
</reference>
<evidence type="ECO:0000256" key="1">
    <source>
        <dbReference type="SAM" id="SignalP"/>
    </source>
</evidence>